<proteinExistence type="predicted"/>
<protein>
    <submittedName>
        <fullName evidence="1">Uncharacterized protein</fullName>
    </submittedName>
</protein>
<accession>A0A0F6B584</accession>
<evidence type="ECO:0000313" key="1">
    <source>
        <dbReference type="EMBL" id="ACY89678.1"/>
    </source>
</evidence>
<dbReference type="KEGG" id="seo:STM14_3249"/>
<dbReference type="AlphaFoldDB" id="A0A0F6B584"/>
<dbReference type="Pfam" id="PF22869">
    <property type="entry name" value="PssL"/>
    <property type="match status" value="1"/>
</dbReference>
<dbReference type="HOGENOM" id="CLU_3221861_0_0_6"/>
<organism evidence="1 2">
    <name type="scientific">Salmonella typhimurium (strain 14028s / SGSC 2262)</name>
    <dbReference type="NCBI Taxonomy" id="588858"/>
    <lineage>
        <taxon>Bacteria</taxon>
        <taxon>Pseudomonadati</taxon>
        <taxon>Pseudomonadota</taxon>
        <taxon>Gammaproteobacteria</taxon>
        <taxon>Enterobacterales</taxon>
        <taxon>Enterobacteriaceae</taxon>
        <taxon>Salmonella</taxon>
    </lineage>
</organism>
<gene>
    <name evidence="1" type="ordered locus">STM14_3249</name>
</gene>
<dbReference type="InterPro" id="IPR054453">
    <property type="entry name" value="PssL-like"/>
</dbReference>
<keyword evidence="2" id="KW-1185">Reference proteome</keyword>
<sequence>MSNVLEMLTTLTGTDVIIARLCRLHSTEDPSMNREEMHCDVVKI</sequence>
<reference evidence="1 2" key="1">
    <citation type="journal article" date="2010" name="J. Bacteriol.">
        <title>Short-term signatures of evolutionary change in the Salmonella enterica serovar typhimurium 14028 genome.</title>
        <authorList>
            <person name="Jarvik T."/>
            <person name="Smillie C."/>
            <person name="Groisman E.A."/>
            <person name="Ochman H."/>
        </authorList>
    </citation>
    <scope>NUCLEOTIDE SEQUENCE [LARGE SCALE GENOMIC DNA]</scope>
    <source>
        <strain evidence="2">14028s / SGSC 2262</strain>
    </source>
</reference>
<dbReference type="Proteomes" id="UP000002695">
    <property type="component" value="Chromosome"/>
</dbReference>
<evidence type="ECO:0000313" key="2">
    <source>
        <dbReference type="Proteomes" id="UP000002695"/>
    </source>
</evidence>
<name>A0A0F6B584_SALT1</name>
<dbReference type="EMBL" id="CP001363">
    <property type="protein sequence ID" value="ACY89678.1"/>
    <property type="molecule type" value="Genomic_DNA"/>
</dbReference>